<protein>
    <recommendedName>
        <fullName evidence="2">DNRLRE domain-containing protein</fullName>
    </recommendedName>
</protein>
<comment type="caution">
    <text evidence="1">The sequence shown here is derived from an EMBL/GenBank/DDBJ whole genome shotgun (WGS) entry which is preliminary data.</text>
</comment>
<feature type="non-terminal residue" evidence="1">
    <location>
        <position position="1"/>
    </location>
</feature>
<reference evidence="1" key="1">
    <citation type="journal article" date="2014" name="Front. Microbiol.">
        <title>High frequency of phylogenetically diverse reductive dehalogenase-homologous genes in deep subseafloor sedimentary metagenomes.</title>
        <authorList>
            <person name="Kawai M."/>
            <person name="Futagami T."/>
            <person name="Toyoda A."/>
            <person name="Takaki Y."/>
            <person name="Nishi S."/>
            <person name="Hori S."/>
            <person name="Arai W."/>
            <person name="Tsubouchi T."/>
            <person name="Morono Y."/>
            <person name="Uchiyama I."/>
            <person name="Ito T."/>
            <person name="Fujiyama A."/>
            <person name="Inagaki F."/>
            <person name="Takami H."/>
        </authorList>
    </citation>
    <scope>NUCLEOTIDE SEQUENCE</scope>
    <source>
        <strain evidence="1">Expedition CK06-06</strain>
    </source>
</reference>
<dbReference type="NCBIfam" id="NF033679">
    <property type="entry name" value="DNRLRE_dom"/>
    <property type="match status" value="1"/>
</dbReference>
<evidence type="ECO:0008006" key="2">
    <source>
        <dbReference type="Google" id="ProtNLM"/>
    </source>
</evidence>
<dbReference type="EMBL" id="BARV01033835">
    <property type="protein sequence ID" value="GAI54448.1"/>
    <property type="molecule type" value="Genomic_DNA"/>
</dbReference>
<gene>
    <name evidence="1" type="ORF">S06H3_53120</name>
</gene>
<evidence type="ECO:0000313" key="1">
    <source>
        <dbReference type="EMBL" id="GAI54448.1"/>
    </source>
</evidence>
<proteinExistence type="predicted"/>
<organism evidence="1">
    <name type="scientific">marine sediment metagenome</name>
    <dbReference type="NCBI Taxonomy" id="412755"/>
    <lineage>
        <taxon>unclassified sequences</taxon>
        <taxon>metagenomes</taxon>
        <taxon>ecological metagenomes</taxon>
    </lineage>
</organism>
<sequence length="165" mass="18341">RSILEFDISELPPGSTLISAILHLYYWALGGKDPLGKTIWAYKLTRTNWVELEATWNIYKTGSNWTAAGGDYVTSTPSGGSTIVPAEYGWMTWNVLAITQDAYDSEIAAEFLIKFETEGVPYEEYSAMLFRSGDYTTDPDLQPKLVIDYAVAPPIVGRSFGYIMG</sequence>
<name>X1PF43_9ZZZZ</name>
<dbReference type="AlphaFoldDB" id="X1PF43"/>
<accession>X1PF43</accession>